<feature type="domain" description="CBS" evidence="16">
    <location>
        <begin position="284"/>
        <end position="342"/>
    </location>
</feature>
<feature type="transmembrane region" description="Helical" evidence="15">
    <location>
        <begin position="102"/>
        <end position="122"/>
    </location>
</feature>
<evidence type="ECO:0000256" key="1">
    <source>
        <dbReference type="ARBA" id="ARBA00004429"/>
    </source>
</evidence>
<comment type="subcellular location">
    <subcellularLocation>
        <location evidence="1">Cell inner membrane</location>
        <topology evidence="1">Multi-pass membrane protein</topology>
    </subcellularLocation>
</comment>
<keyword evidence="3" id="KW-1003">Cell membrane</keyword>
<feature type="domain" description="CNNM transmembrane" evidence="17">
    <location>
        <begin position="1"/>
        <end position="199"/>
    </location>
</feature>
<dbReference type="SUPFAM" id="SSF54631">
    <property type="entry name" value="CBS-domain pair"/>
    <property type="match status" value="1"/>
</dbReference>
<dbReference type="SMART" id="SM01091">
    <property type="entry name" value="CorC_HlyC"/>
    <property type="match status" value="1"/>
</dbReference>
<dbReference type="PANTHER" id="PTHR22777">
    <property type="entry name" value="HEMOLYSIN-RELATED"/>
    <property type="match status" value="1"/>
</dbReference>
<dbReference type="FunFam" id="3.10.580.10:FF:000005">
    <property type="entry name" value="HlyC/CorC family transporter"/>
    <property type="match status" value="1"/>
</dbReference>
<dbReference type="Pfam" id="PF00571">
    <property type="entry name" value="CBS"/>
    <property type="match status" value="1"/>
</dbReference>
<name>A0A2P7QTI6_9GAMM</name>
<dbReference type="PROSITE" id="PS51371">
    <property type="entry name" value="CBS"/>
    <property type="match status" value="1"/>
</dbReference>
<sequence length="444" mass="49833">MTVLEHVLVIALLVAISSFFSVSEIALAAARKMKLRLMASDGNANAEKVLLLQEQPGNFFTVVQIGLNAVAILGGILGEAAFTPFAREVLGLFFEGAWVDKTAFVMSFFIVTSLFILFADLMPKRLAMIAPEQIAVAVVRPMGFFIVVLKPLVWFFNGLANLFFRLFRVPTMRQDEITPEDIIAMMDAGAQAGVLQEQEHHLIENVFEMESRTVTSAMTARESLIYFSLSETQDSIKGKIAEHPHAKFLVCEDSLDRVIGYVDSRDILMQVLHQQPISLQKEGIIRTPLIIPDTLSMYEVLEHFKSTGEDFAIIMNEYALVVGIITLKDVMSIVMGELVHSEEEQIVARDDSSWLVEGLTPLADVMRVLDIDGFPDDENYETIAGFMMYMLRKIPKRTDFVLHAGYKFEVVDIDSYKIDQLLVTRIGQPEPVPEEKREQNSRSG</sequence>
<dbReference type="Pfam" id="PF03471">
    <property type="entry name" value="CorC_HlyC"/>
    <property type="match status" value="1"/>
</dbReference>
<evidence type="ECO:0000256" key="14">
    <source>
        <dbReference type="PROSITE-ProRule" id="PRU01193"/>
    </source>
</evidence>
<dbReference type="InterPro" id="IPR046342">
    <property type="entry name" value="CBS_dom_sf"/>
</dbReference>
<keyword evidence="4" id="KW-0997">Cell inner membrane</keyword>
<dbReference type="PROSITE" id="PS51846">
    <property type="entry name" value="CNNM"/>
    <property type="match status" value="1"/>
</dbReference>
<accession>A0A2P7QTI6</accession>
<proteinExistence type="inferred from homology"/>
<gene>
    <name evidence="18" type="ORF">C7I36_10345</name>
</gene>
<evidence type="ECO:0000313" key="19">
    <source>
        <dbReference type="Proteomes" id="UP000242181"/>
    </source>
</evidence>
<protein>
    <recommendedName>
        <fullName evidence="12">Polyamine export protein</fullName>
    </recommendedName>
</protein>
<dbReference type="GO" id="GO:0050660">
    <property type="term" value="F:flavin adenine dinucleotide binding"/>
    <property type="evidence" value="ECO:0007669"/>
    <property type="project" value="InterPro"/>
</dbReference>
<dbReference type="OrthoDB" id="9797674at2"/>
<evidence type="ECO:0000256" key="13">
    <source>
        <dbReference type="PROSITE-ProRule" id="PRU00703"/>
    </source>
</evidence>
<dbReference type="InterPro" id="IPR044751">
    <property type="entry name" value="Ion_transp-like_CBS"/>
</dbReference>
<comment type="caution">
    <text evidence="18">The sequence shown here is derived from an EMBL/GenBank/DDBJ whole genome shotgun (WGS) entry which is preliminary data.</text>
</comment>
<evidence type="ECO:0000256" key="15">
    <source>
        <dbReference type="SAM" id="Phobius"/>
    </source>
</evidence>
<keyword evidence="9 14" id="KW-0472">Membrane</keyword>
<dbReference type="Gene3D" id="3.10.580.10">
    <property type="entry name" value="CBS-domain"/>
    <property type="match status" value="1"/>
</dbReference>
<dbReference type="InterPro" id="IPR016169">
    <property type="entry name" value="FAD-bd_PCMH_sub2"/>
</dbReference>
<dbReference type="RefSeq" id="WP_106453642.1">
    <property type="nucleotide sequence ID" value="NZ_PXYH01000013.1"/>
</dbReference>
<dbReference type="EMBL" id="PXYH01000013">
    <property type="protein sequence ID" value="PSJ41250.1"/>
    <property type="molecule type" value="Genomic_DNA"/>
</dbReference>
<dbReference type="InterPro" id="IPR000644">
    <property type="entry name" value="CBS_dom"/>
</dbReference>
<feature type="transmembrane region" description="Helical" evidence="15">
    <location>
        <begin position="134"/>
        <end position="156"/>
    </location>
</feature>
<comment type="function">
    <text evidence="10">Involved in cadaverine and putrescine tolerance in stationary phase. May facilitate the efflux of both cadaverine and putrescine from the cytoplasm, reducing potentially toxic levels under certain stress conditions.</text>
</comment>
<keyword evidence="7 14" id="KW-1133">Transmembrane helix</keyword>
<dbReference type="PANTHER" id="PTHR22777:SF16">
    <property type="entry name" value="POLYAMINE EXPORT PROTEIN"/>
    <property type="match status" value="1"/>
</dbReference>
<evidence type="ECO:0000256" key="5">
    <source>
        <dbReference type="ARBA" id="ARBA00022692"/>
    </source>
</evidence>
<dbReference type="Proteomes" id="UP000242181">
    <property type="component" value="Unassembled WGS sequence"/>
</dbReference>
<reference evidence="18 19" key="1">
    <citation type="submission" date="2018-03" db="EMBL/GenBank/DDBJ databases">
        <title>The draft genome of Zobellella taiwanensis JCM 13381.</title>
        <authorList>
            <person name="Liu L."/>
            <person name="Li L."/>
            <person name="Wang T."/>
            <person name="Zhang X."/>
            <person name="Liang L."/>
        </authorList>
    </citation>
    <scope>NUCLEOTIDE SEQUENCE [LARGE SCALE GENOMIC DNA]</scope>
    <source>
        <strain evidence="18 19">JCM 13381</strain>
    </source>
</reference>
<evidence type="ECO:0000256" key="8">
    <source>
        <dbReference type="ARBA" id="ARBA00023122"/>
    </source>
</evidence>
<feature type="transmembrane region" description="Helical" evidence="15">
    <location>
        <begin position="59"/>
        <end position="82"/>
    </location>
</feature>
<keyword evidence="2" id="KW-0813">Transport</keyword>
<dbReference type="SUPFAM" id="SSF56176">
    <property type="entry name" value="FAD-binding/transporter-associated domain-like"/>
    <property type="match status" value="1"/>
</dbReference>
<evidence type="ECO:0000256" key="7">
    <source>
        <dbReference type="ARBA" id="ARBA00022989"/>
    </source>
</evidence>
<evidence type="ECO:0000256" key="11">
    <source>
        <dbReference type="ARBA" id="ARBA00038280"/>
    </source>
</evidence>
<evidence type="ECO:0000256" key="4">
    <source>
        <dbReference type="ARBA" id="ARBA00022519"/>
    </source>
</evidence>
<dbReference type="AlphaFoldDB" id="A0A2P7QTI6"/>
<evidence type="ECO:0000256" key="12">
    <source>
        <dbReference type="ARBA" id="ARBA00039818"/>
    </source>
</evidence>
<keyword evidence="6" id="KW-0677">Repeat</keyword>
<evidence type="ECO:0000256" key="2">
    <source>
        <dbReference type="ARBA" id="ARBA00022448"/>
    </source>
</evidence>
<dbReference type="InterPro" id="IPR002550">
    <property type="entry name" value="CNNM"/>
</dbReference>
<dbReference type="FunFam" id="3.30.465.10:FF:000002">
    <property type="entry name" value="HlyC/CorC family transporter"/>
    <property type="match status" value="1"/>
</dbReference>
<dbReference type="InterPro" id="IPR036318">
    <property type="entry name" value="FAD-bd_PCMH-like_sf"/>
</dbReference>
<evidence type="ECO:0000313" key="18">
    <source>
        <dbReference type="EMBL" id="PSJ41250.1"/>
    </source>
</evidence>
<evidence type="ECO:0000256" key="9">
    <source>
        <dbReference type="ARBA" id="ARBA00023136"/>
    </source>
</evidence>
<evidence type="ECO:0000256" key="3">
    <source>
        <dbReference type="ARBA" id="ARBA00022475"/>
    </source>
</evidence>
<keyword evidence="19" id="KW-1185">Reference proteome</keyword>
<feature type="transmembrane region" description="Helical" evidence="15">
    <location>
        <begin position="6"/>
        <end position="30"/>
    </location>
</feature>
<keyword evidence="5 14" id="KW-0812">Transmembrane</keyword>
<evidence type="ECO:0000259" key="17">
    <source>
        <dbReference type="PROSITE" id="PS51846"/>
    </source>
</evidence>
<dbReference type="Gene3D" id="3.30.465.10">
    <property type="match status" value="1"/>
</dbReference>
<evidence type="ECO:0000259" key="16">
    <source>
        <dbReference type="PROSITE" id="PS51371"/>
    </source>
</evidence>
<dbReference type="InterPro" id="IPR005170">
    <property type="entry name" value="Transptr-assoc_dom"/>
</dbReference>
<keyword evidence="8 13" id="KW-0129">CBS domain</keyword>
<evidence type="ECO:0000256" key="10">
    <source>
        <dbReference type="ARBA" id="ARBA00037177"/>
    </source>
</evidence>
<dbReference type="Pfam" id="PF01595">
    <property type="entry name" value="CNNM"/>
    <property type="match status" value="1"/>
</dbReference>
<evidence type="ECO:0000256" key="6">
    <source>
        <dbReference type="ARBA" id="ARBA00022737"/>
    </source>
</evidence>
<dbReference type="GO" id="GO:0005886">
    <property type="term" value="C:plasma membrane"/>
    <property type="evidence" value="ECO:0007669"/>
    <property type="project" value="UniProtKB-SubCell"/>
</dbReference>
<comment type="similarity">
    <text evidence="11">Belongs to the UPF0053 family. PaeA subfamily.</text>
</comment>
<organism evidence="18 19">
    <name type="scientific">Zobellella taiwanensis</name>
    <dbReference type="NCBI Taxonomy" id="347535"/>
    <lineage>
        <taxon>Bacteria</taxon>
        <taxon>Pseudomonadati</taxon>
        <taxon>Pseudomonadota</taxon>
        <taxon>Gammaproteobacteria</taxon>
        <taxon>Aeromonadales</taxon>
        <taxon>Aeromonadaceae</taxon>
        <taxon>Zobellella</taxon>
    </lineage>
</organism>
<dbReference type="CDD" id="cd04590">
    <property type="entry name" value="CBS_pair_CorC_HlyC_assoc"/>
    <property type="match status" value="1"/>
</dbReference>